<evidence type="ECO:0000313" key="1">
    <source>
        <dbReference type="EMBL" id="KAH3868273.1"/>
    </source>
</evidence>
<accession>A0A9D4RI13</accession>
<dbReference type="EMBL" id="JAIWYP010000002">
    <property type="protein sequence ID" value="KAH3868273.1"/>
    <property type="molecule type" value="Genomic_DNA"/>
</dbReference>
<dbReference type="Proteomes" id="UP000828390">
    <property type="component" value="Unassembled WGS sequence"/>
</dbReference>
<proteinExistence type="predicted"/>
<reference evidence="1" key="1">
    <citation type="journal article" date="2019" name="bioRxiv">
        <title>The Genome of the Zebra Mussel, Dreissena polymorpha: A Resource for Invasive Species Research.</title>
        <authorList>
            <person name="McCartney M.A."/>
            <person name="Auch B."/>
            <person name="Kono T."/>
            <person name="Mallez S."/>
            <person name="Zhang Y."/>
            <person name="Obille A."/>
            <person name="Becker A."/>
            <person name="Abrahante J.E."/>
            <person name="Garbe J."/>
            <person name="Badalamenti J.P."/>
            <person name="Herman A."/>
            <person name="Mangelson H."/>
            <person name="Liachko I."/>
            <person name="Sullivan S."/>
            <person name="Sone E.D."/>
            <person name="Koren S."/>
            <person name="Silverstein K.A.T."/>
            <person name="Beckman K.B."/>
            <person name="Gohl D.M."/>
        </authorList>
    </citation>
    <scope>NUCLEOTIDE SEQUENCE</scope>
    <source>
        <strain evidence="1">Duluth1</strain>
        <tissue evidence="1">Whole animal</tissue>
    </source>
</reference>
<comment type="caution">
    <text evidence="1">The sequence shown here is derived from an EMBL/GenBank/DDBJ whole genome shotgun (WGS) entry which is preliminary data.</text>
</comment>
<gene>
    <name evidence="1" type="ORF">DPMN_031415</name>
</gene>
<evidence type="ECO:0000313" key="2">
    <source>
        <dbReference type="Proteomes" id="UP000828390"/>
    </source>
</evidence>
<protein>
    <submittedName>
        <fullName evidence="1">Uncharacterized protein</fullName>
    </submittedName>
</protein>
<organism evidence="1 2">
    <name type="scientific">Dreissena polymorpha</name>
    <name type="common">Zebra mussel</name>
    <name type="synonym">Mytilus polymorpha</name>
    <dbReference type="NCBI Taxonomy" id="45954"/>
    <lineage>
        <taxon>Eukaryota</taxon>
        <taxon>Metazoa</taxon>
        <taxon>Spiralia</taxon>
        <taxon>Lophotrochozoa</taxon>
        <taxon>Mollusca</taxon>
        <taxon>Bivalvia</taxon>
        <taxon>Autobranchia</taxon>
        <taxon>Heteroconchia</taxon>
        <taxon>Euheterodonta</taxon>
        <taxon>Imparidentia</taxon>
        <taxon>Neoheterodontei</taxon>
        <taxon>Myida</taxon>
        <taxon>Dreissenoidea</taxon>
        <taxon>Dreissenidae</taxon>
        <taxon>Dreissena</taxon>
    </lineage>
</organism>
<name>A0A9D4RI13_DREPO</name>
<dbReference type="AlphaFoldDB" id="A0A9D4RI13"/>
<reference evidence="1" key="2">
    <citation type="submission" date="2020-11" db="EMBL/GenBank/DDBJ databases">
        <authorList>
            <person name="McCartney M.A."/>
            <person name="Auch B."/>
            <person name="Kono T."/>
            <person name="Mallez S."/>
            <person name="Becker A."/>
            <person name="Gohl D.M."/>
            <person name="Silverstein K.A.T."/>
            <person name="Koren S."/>
            <person name="Bechman K.B."/>
            <person name="Herman A."/>
            <person name="Abrahante J.E."/>
            <person name="Garbe J."/>
        </authorList>
    </citation>
    <scope>NUCLEOTIDE SEQUENCE</scope>
    <source>
        <strain evidence="1">Duluth1</strain>
        <tissue evidence="1">Whole animal</tissue>
    </source>
</reference>
<sequence>MRQLLQSIRGINRAQTDGTRHFESHIFFDGAVKDVNPTDSVLMLVSLAEEELGQIVVKKSGLTVSFILGKSLFYEARIKLLYTHQRVPAFHS</sequence>
<keyword evidence="2" id="KW-1185">Reference proteome</keyword>